<feature type="domain" description="Major outer sheath protein C-terminal" evidence="3">
    <location>
        <begin position="318"/>
        <end position="484"/>
    </location>
</feature>
<evidence type="ECO:0000256" key="1">
    <source>
        <dbReference type="SAM" id="SignalP"/>
    </source>
</evidence>
<dbReference type="AlphaFoldDB" id="A0A1L2BJK6"/>
<dbReference type="NCBIfam" id="NF033926">
    <property type="entry name" value="msp_porin"/>
    <property type="match status" value="1"/>
</dbReference>
<organism evidence="4">
    <name type="scientific">Treponema vincentii</name>
    <dbReference type="NCBI Taxonomy" id="69710"/>
    <lineage>
        <taxon>Bacteria</taxon>
        <taxon>Pseudomonadati</taxon>
        <taxon>Spirochaetota</taxon>
        <taxon>Spirochaetia</taxon>
        <taxon>Spirochaetales</taxon>
        <taxon>Treponemataceae</taxon>
        <taxon>Treponema</taxon>
    </lineage>
</organism>
<protein>
    <submittedName>
        <fullName evidence="4">Major surface protein</fullName>
    </submittedName>
</protein>
<feature type="signal peptide" evidence="1">
    <location>
        <begin position="1"/>
        <end position="20"/>
    </location>
</feature>
<proteinExistence type="predicted"/>
<dbReference type="Pfam" id="PF02707">
    <property type="entry name" value="MOSP_N"/>
    <property type="match status" value="1"/>
</dbReference>
<dbReference type="EMBL" id="KT192161">
    <property type="protein sequence ID" value="ALR88525.1"/>
    <property type="molecule type" value="Genomic_DNA"/>
</dbReference>
<accession>A0A1L2BJK6</accession>
<feature type="chain" id="PRO_5013176696" evidence="1">
    <location>
        <begin position="21"/>
        <end position="510"/>
    </location>
</feature>
<sequence>MKKYLLVSLTILFAAAFVWAAEATTATPSVDVEADATLSWGVDLGTGNKIDAKHGFKNEASFGVKFPLITKGDKTSTKSDVPVYGEINLTNIELKLLSEKDNNAFRLAGQVEDIEAKLVFYGAYLTVYDSPAFRTNYAQIWKPLATNKKYKTSEYRIRPGVTGMGTKLGYANKDFMGLDVGLKLGSNGPWDAEADNSWTGEWRYFDGKTALGDDEYINGLGKGYYPPEGNYFVRKKLDDKAHNSKYVIGVDFAIKPLDKMLEVALTVNSTFGKEYKKASDGGVNFGVEVKSAPIDGLKLKAGFDGGLGFESNSKFVWDAIVTAEYKWVSGGVYLYSPNMSSDPGAFSLNGFSFKDSKPITDFAFFLQFATKADKKDASNLVEGLDAGAHLAIYQLNTFLNKDKAKMQFPLLFKVWGSYQLNLNDSSWLKPYVNVWGETNHGFNGIVDPEFALAYQIGVAYSPVEKVEVAAEWNHGTLWKNKYRSRIETPAGFQKDGHHNGQFVLSLTLTY</sequence>
<evidence type="ECO:0000259" key="2">
    <source>
        <dbReference type="Pfam" id="PF02707"/>
    </source>
</evidence>
<dbReference type="InterPro" id="IPR003857">
    <property type="entry name" value="MOSP_N"/>
</dbReference>
<evidence type="ECO:0000313" key="4">
    <source>
        <dbReference type="EMBL" id="ALR88525.1"/>
    </source>
</evidence>
<reference evidence="4" key="1">
    <citation type="journal article" date="2017" name="Mol. Oral. Microbiol.">
        <title>Oral Treponeme Major Surface Protein: Sequence Diversity and Distributions within Periodontal Niches.</title>
        <authorList>
            <person name="You M."/>
            <person name="Chan Y."/>
            <person name="Lacap-Bugler D.C."/>
            <person name="Huo Y.B."/>
            <person name="Gao W."/>
            <person name="Keung Leung W."/>
            <person name="Watt R.M."/>
        </authorList>
    </citation>
    <scope>NUCLEOTIDE SEQUENCE</scope>
    <source>
        <strain evidence="4">OMZ 800</strain>
    </source>
</reference>
<gene>
    <name evidence="4" type="primary">msp</name>
</gene>
<name>A0A1L2BJK6_9SPIR</name>
<dbReference type="InterPro" id="IPR003872">
    <property type="entry name" value="MOSP_C"/>
</dbReference>
<feature type="domain" description="Major outer sheath protein N-terminal" evidence="2">
    <location>
        <begin position="83"/>
        <end position="281"/>
    </location>
</feature>
<keyword evidence="1" id="KW-0732">Signal</keyword>
<dbReference type="Pfam" id="PF02722">
    <property type="entry name" value="MOSP_C"/>
    <property type="match status" value="1"/>
</dbReference>
<evidence type="ECO:0000259" key="3">
    <source>
        <dbReference type="Pfam" id="PF02722"/>
    </source>
</evidence>